<keyword evidence="3" id="KW-0809">Transit peptide</keyword>
<dbReference type="PANTHER" id="PTHR43416:SF5">
    <property type="entry name" value="DIHYDROLIPOYLLYSINE-RESIDUE SUCCINYLTRANSFERASE COMPONENT OF 2-OXOGLUTARATE DEHYDROGENASE COMPLEX, MITOCHONDRIAL"/>
    <property type="match status" value="1"/>
</dbReference>
<dbReference type="InterPro" id="IPR003016">
    <property type="entry name" value="2-oxoA_DH_lipoyl-BS"/>
</dbReference>
<dbReference type="InterPro" id="IPR011053">
    <property type="entry name" value="Single_hybrid_motif"/>
</dbReference>
<dbReference type="PROSITE" id="PS50968">
    <property type="entry name" value="BIOTINYL_LIPOYL"/>
    <property type="match status" value="1"/>
</dbReference>
<dbReference type="GO" id="GO:0006099">
    <property type="term" value="P:tricarboxylic acid cycle"/>
    <property type="evidence" value="ECO:0007669"/>
    <property type="project" value="TreeGrafter"/>
</dbReference>
<dbReference type="Proteomes" id="UP000078200">
    <property type="component" value="Unassembled WGS sequence"/>
</dbReference>
<dbReference type="Gene3D" id="2.40.50.100">
    <property type="match status" value="1"/>
</dbReference>
<dbReference type="STRING" id="7395.A0A1A9VJG0"/>
<evidence type="ECO:0000256" key="3">
    <source>
        <dbReference type="ARBA" id="ARBA00022946"/>
    </source>
</evidence>
<dbReference type="GO" id="GO:0004149">
    <property type="term" value="F:dihydrolipoyllysine-residue succinyltransferase activity"/>
    <property type="evidence" value="ECO:0007669"/>
    <property type="project" value="TreeGrafter"/>
</dbReference>
<name>A0A1A9VJG0_GLOAU</name>
<keyword evidence="6" id="KW-1185">Reference proteome</keyword>
<evidence type="ECO:0000259" key="4">
    <source>
        <dbReference type="PROSITE" id="PS50968"/>
    </source>
</evidence>
<protein>
    <submittedName>
        <fullName evidence="5">Lipoyl-binding domain-containing protein</fullName>
    </submittedName>
</protein>
<organism evidence="5 6">
    <name type="scientific">Glossina austeni</name>
    <name type="common">Savannah tsetse fly</name>
    <dbReference type="NCBI Taxonomy" id="7395"/>
    <lineage>
        <taxon>Eukaryota</taxon>
        <taxon>Metazoa</taxon>
        <taxon>Ecdysozoa</taxon>
        <taxon>Arthropoda</taxon>
        <taxon>Hexapoda</taxon>
        <taxon>Insecta</taxon>
        <taxon>Pterygota</taxon>
        <taxon>Neoptera</taxon>
        <taxon>Endopterygota</taxon>
        <taxon>Diptera</taxon>
        <taxon>Brachycera</taxon>
        <taxon>Muscomorpha</taxon>
        <taxon>Hippoboscoidea</taxon>
        <taxon>Glossinidae</taxon>
        <taxon>Glossina</taxon>
    </lineage>
</organism>
<feature type="domain" description="Lipoyl-binding" evidence="4">
    <location>
        <begin position="76"/>
        <end position="150"/>
    </location>
</feature>
<sequence length="153" mass="16706">MSCSVLQRLAYNVCSLSRQTIYRHETQAKTLISQCCKFSSRSIVLRPPNDDAVSGAKILRIYGHHQIHTSAGLWSAQTVNVPPFADSITEGDAKFLMKVGDPVTTDQVVAEVETDKTSVPVPSPCNGTVKEFHVNEGDTVKPGQALYTIEKSN</sequence>
<accession>A0A1A9VJG0</accession>
<dbReference type="CDD" id="cd06849">
    <property type="entry name" value="lipoyl_domain"/>
    <property type="match status" value="1"/>
</dbReference>
<comment type="similarity">
    <text evidence="1">Belongs to the 2-oxoacid dehydrogenase family.</text>
</comment>
<evidence type="ECO:0000313" key="5">
    <source>
        <dbReference type="EnsemblMetazoa" id="GAUT039368-PA"/>
    </source>
</evidence>
<dbReference type="VEuPathDB" id="VectorBase:GAUT039368"/>
<keyword evidence="2" id="KW-0450">Lipoyl</keyword>
<dbReference type="InterPro" id="IPR000089">
    <property type="entry name" value="Biotin_lipoyl"/>
</dbReference>
<evidence type="ECO:0000313" key="6">
    <source>
        <dbReference type="Proteomes" id="UP000078200"/>
    </source>
</evidence>
<reference evidence="5" key="1">
    <citation type="submission" date="2020-05" db="UniProtKB">
        <authorList>
            <consortium name="EnsemblMetazoa"/>
        </authorList>
    </citation>
    <scope>IDENTIFICATION</scope>
    <source>
        <strain evidence="5">TTRI</strain>
    </source>
</reference>
<dbReference type="PROSITE" id="PS00189">
    <property type="entry name" value="LIPOYL"/>
    <property type="match status" value="1"/>
</dbReference>
<evidence type="ECO:0000256" key="2">
    <source>
        <dbReference type="ARBA" id="ARBA00022823"/>
    </source>
</evidence>
<dbReference type="SUPFAM" id="SSF51230">
    <property type="entry name" value="Single hybrid motif"/>
    <property type="match status" value="1"/>
</dbReference>
<dbReference type="Pfam" id="PF00364">
    <property type="entry name" value="Biotin_lipoyl"/>
    <property type="match status" value="1"/>
</dbReference>
<dbReference type="EnsemblMetazoa" id="GAUT039368-RA">
    <property type="protein sequence ID" value="GAUT039368-PA"/>
    <property type="gene ID" value="GAUT039368"/>
</dbReference>
<dbReference type="AlphaFoldDB" id="A0A1A9VJG0"/>
<proteinExistence type="inferred from homology"/>
<evidence type="ECO:0000256" key="1">
    <source>
        <dbReference type="ARBA" id="ARBA00007317"/>
    </source>
</evidence>
<dbReference type="InterPro" id="IPR050537">
    <property type="entry name" value="2-oxoacid_dehydrogenase"/>
</dbReference>
<dbReference type="PANTHER" id="PTHR43416">
    <property type="entry name" value="DIHYDROLIPOYLLYSINE-RESIDUE SUCCINYLTRANSFERASE COMPONENT OF 2-OXOGLUTARATE DEHYDROGENASE COMPLEX, MITOCHONDRIAL-RELATED"/>
    <property type="match status" value="1"/>
</dbReference>
<dbReference type="GO" id="GO:0005739">
    <property type="term" value="C:mitochondrion"/>
    <property type="evidence" value="ECO:0007669"/>
    <property type="project" value="TreeGrafter"/>
</dbReference>